<dbReference type="AlphaFoldDB" id="A0AAE2RVU5"/>
<sequence>MRKNKKRKNSVINLKKREEKYRIHSYIIEQFNSLIRDMMPYFRKIIINYVLKIFEKSIS</sequence>
<protein>
    <submittedName>
        <fullName evidence="1">Uncharacterized protein</fullName>
    </submittedName>
</protein>
<organism evidence="1 3">
    <name type="scientific">Clostridium beijerinckii</name>
    <name type="common">Clostridium MP</name>
    <dbReference type="NCBI Taxonomy" id="1520"/>
    <lineage>
        <taxon>Bacteria</taxon>
        <taxon>Bacillati</taxon>
        <taxon>Bacillota</taxon>
        <taxon>Clostridia</taxon>
        <taxon>Eubacteriales</taxon>
        <taxon>Clostridiaceae</taxon>
        <taxon>Clostridium</taxon>
    </lineage>
</organism>
<accession>A0AAE2RVU5</accession>
<evidence type="ECO:0000313" key="2">
    <source>
        <dbReference type="EMBL" id="MBF7811931.1"/>
    </source>
</evidence>
<evidence type="ECO:0000313" key="1">
    <source>
        <dbReference type="EMBL" id="MBF7811576.1"/>
    </source>
</evidence>
<comment type="caution">
    <text evidence="1">The sequence shown here is derived from an EMBL/GenBank/DDBJ whole genome shotgun (WGS) entry which is preliminary data.</text>
</comment>
<name>A0AAE2RVU5_CLOBE</name>
<dbReference type="EMBL" id="JADOEF010000003">
    <property type="protein sequence ID" value="MBF7811576.1"/>
    <property type="molecule type" value="Genomic_DNA"/>
</dbReference>
<dbReference type="RefSeq" id="WP_038457292.1">
    <property type="nucleotide sequence ID" value="NZ_CP073279.1"/>
</dbReference>
<reference evidence="1" key="1">
    <citation type="submission" date="2020-11" db="EMBL/GenBank/DDBJ databases">
        <authorList>
            <person name="Thieme N."/>
            <person name="Liebl W."/>
            <person name="Zverlov V."/>
        </authorList>
    </citation>
    <scope>NUCLEOTIDE SEQUENCE</scope>
    <source>
        <strain evidence="1">NT08</strain>
    </source>
</reference>
<gene>
    <name evidence="1" type="ORF">IS491_23595</name>
    <name evidence="2" type="ORF">IS491_25400</name>
</gene>
<evidence type="ECO:0000313" key="3">
    <source>
        <dbReference type="Proteomes" id="UP000631418"/>
    </source>
</evidence>
<dbReference type="Proteomes" id="UP000631418">
    <property type="component" value="Unassembled WGS sequence"/>
</dbReference>
<proteinExistence type="predicted"/>
<dbReference type="EMBL" id="JADOEF010000004">
    <property type="protein sequence ID" value="MBF7811931.1"/>
    <property type="molecule type" value="Genomic_DNA"/>
</dbReference>